<organism evidence="2 3">
    <name type="scientific">Kriegella aquimaris</name>
    <dbReference type="NCBI Taxonomy" id="192904"/>
    <lineage>
        <taxon>Bacteria</taxon>
        <taxon>Pseudomonadati</taxon>
        <taxon>Bacteroidota</taxon>
        <taxon>Flavobacteriia</taxon>
        <taxon>Flavobacteriales</taxon>
        <taxon>Flavobacteriaceae</taxon>
        <taxon>Kriegella</taxon>
    </lineage>
</organism>
<keyword evidence="1" id="KW-1133">Transmembrane helix</keyword>
<dbReference type="STRING" id="192904.SAMN04488514_108106"/>
<keyword evidence="1" id="KW-0812">Transmembrane</keyword>
<keyword evidence="3" id="KW-1185">Reference proteome</keyword>
<reference evidence="2 3" key="1">
    <citation type="submission" date="2016-10" db="EMBL/GenBank/DDBJ databases">
        <authorList>
            <person name="de Groot N.N."/>
        </authorList>
    </citation>
    <scope>NUCLEOTIDE SEQUENCE [LARGE SCALE GENOMIC DNA]</scope>
    <source>
        <strain evidence="2 3">DSM 19886</strain>
    </source>
</reference>
<evidence type="ECO:0000256" key="1">
    <source>
        <dbReference type="SAM" id="Phobius"/>
    </source>
</evidence>
<feature type="transmembrane region" description="Helical" evidence="1">
    <location>
        <begin position="266"/>
        <end position="288"/>
    </location>
</feature>
<dbReference type="SUPFAM" id="SSF52218">
    <property type="entry name" value="Flavoproteins"/>
    <property type="match status" value="1"/>
</dbReference>
<dbReference type="RefSeq" id="WP_089891493.1">
    <property type="nucleotide sequence ID" value="NZ_FNGV01000008.1"/>
</dbReference>
<accession>A0A1G9SUQ6</accession>
<name>A0A1G9SUQ6_9FLAO</name>
<evidence type="ECO:0008006" key="4">
    <source>
        <dbReference type="Google" id="ProtNLM"/>
    </source>
</evidence>
<dbReference type="EMBL" id="FNGV01000008">
    <property type="protein sequence ID" value="SDM39087.1"/>
    <property type="molecule type" value="Genomic_DNA"/>
</dbReference>
<dbReference type="Gene3D" id="3.40.50.360">
    <property type="match status" value="1"/>
</dbReference>
<dbReference type="AlphaFoldDB" id="A0A1G9SUQ6"/>
<proteinExistence type="predicted"/>
<sequence>MKQVLVIYYSQTGQLHEILNNITKTIAGGDQVNISYLKIEPKKPFEFPWDSKKFYGVFPESFLQIPTELKPVPPEILNNKYDLVILGYQVWYLTPSIPINSFLKSDAAEKLLKNTPVITVVACRNMWIQAQEKTKRLLAAVGANLVGHIALVDRHINHISVITIEHWMLSGKKDRYKGVFPKPGVSDNDIRAAEKFGLPIRAALLNNNFESLQQELLALDAVRVNPFLVMTDERGNIVFSKWANHLIKKGGPRDPERMKWIGIFKYYLLFAVWVITPIVFIVFLLTYLPMYQKRNKEKRYYSSVLLKDN</sequence>
<gene>
    <name evidence="2" type="ORF">SAMN04488514_108106</name>
</gene>
<evidence type="ECO:0000313" key="3">
    <source>
        <dbReference type="Proteomes" id="UP000199440"/>
    </source>
</evidence>
<evidence type="ECO:0000313" key="2">
    <source>
        <dbReference type="EMBL" id="SDM39087.1"/>
    </source>
</evidence>
<dbReference type="Proteomes" id="UP000199440">
    <property type="component" value="Unassembled WGS sequence"/>
</dbReference>
<dbReference type="OrthoDB" id="4547866at2"/>
<protein>
    <recommendedName>
        <fullName evidence="4">Flavodoxin</fullName>
    </recommendedName>
</protein>
<dbReference type="InterPro" id="IPR029039">
    <property type="entry name" value="Flavoprotein-like_sf"/>
</dbReference>
<keyword evidence="1" id="KW-0472">Membrane</keyword>